<evidence type="ECO:0000259" key="2">
    <source>
        <dbReference type="PROSITE" id="PS50937"/>
    </source>
</evidence>
<evidence type="ECO:0000313" key="3">
    <source>
        <dbReference type="EMBL" id="MBP2408081.1"/>
    </source>
</evidence>
<dbReference type="PANTHER" id="PTHR30204:SF93">
    <property type="entry name" value="HTH MERR-TYPE DOMAIN-CONTAINING PROTEIN"/>
    <property type="match status" value="1"/>
</dbReference>
<dbReference type="Gene3D" id="1.10.1660.10">
    <property type="match status" value="1"/>
</dbReference>
<protein>
    <submittedName>
        <fullName evidence="3">DNA-binding transcriptional MerR regulator</fullName>
    </submittedName>
</protein>
<dbReference type="InterPro" id="IPR009061">
    <property type="entry name" value="DNA-bd_dom_put_sf"/>
</dbReference>
<dbReference type="RefSeq" id="WP_209888048.1">
    <property type="nucleotide sequence ID" value="NZ_BAAAJV010000002.1"/>
</dbReference>
<dbReference type="CDD" id="cd00592">
    <property type="entry name" value="HTH_MerR-like"/>
    <property type="match status" value="1"/>
</dbReference>
<comment type="caution">
    <text evidence="3">The sequence shown here is derived from an EMBL/GenBank/DDBJ whole genome shotgun (WGS) entry which is preliminary data.</text>
</comment>
<accession>A0ABS4YH46</accession>
<keyword evidence="4" id="KW-1185">Reference proteome</keyword>
<reference evidence="3 4" key="1">
    <citation type="submission" date="2021-03" db="EMBL/GenBank/DDBJ databases">
        <title>Sequencing the genomes of 1000 actinobacteria strains.</title>
        <authorList>
            <person name="Klenk H.-P."/>
        </authorList>
    </citation>
    <scope>NUCLEOTIDE SEQUENCE [LARGE SCALE GENOMIC DNA]</scope>
    <source>
        <strain evidence="3 4">DSM 14564</strain>
    </source>
</reference>
<dbReference type="SUPFAM" id="SSF46955">
    <property type="entry name" value="Putative DNA-binding domain"/>
    <property type="match status" value="1"/>
</dbReference>
<dbReference type="EMBL" id="JAGIOC010000001">
    <property type="protein sequence ID" value="MBP2408081.1"/>
    <property type="molecule type" value="Genomic_DNA"/>
</dbReference>
<dbReference type="PANTHER" id="PTHR30204">
    <property type="entry name" value="REDOX-CYCLING DRUG-SENSING TRANSCRIPTIONAL ACTIVATOR SOXR"/>
    <property type="match status" value="1"/>
</dbReference>
<dbReference type="GO" id="GO:0003677">
    <property type="term" value="F:DNA binding"/>
    <property type="evidence" value="ECO:0007669"/>
    <property type="project" value="UniProtKB-KW"/>
</dbReference>
<dbReference type="InterPro" id="IPR047057">
    <property type="entry name" value="MerR_fam"/>
</dbReference>
<dbReference type="Pfam" id="PF13411">
    <property type="entry name" value="MerR_1"/>
    <property type="match status" value="1"/>
</dbReference>
<evidence type="ECO:0000313" key="4">
    <source>
        <dbReference type="Proteomes" id="UP000698222"/>
    </source>
</evidence>
<keyword evidence="1 3" id="KW-0238">DNA-binding</keyword>
<dbReference type="InterPro" id="IPR000551">
    <property type="entry name" value="MerR-type_HTH_dom"/>
</dbReference>
<dbReference type="SMART" id="SM00422">
    <property type="entry name" value="HTH_MERR"/>
    <property type="match status" value="1"/>
</dbReference>
<organism evidence="3 4">
    <name type="scientific">Brachybacterium fresconis</name>
    <dbReference type="NCBI Taxonomy" id="173363"/>
    <lineage>
        <taxon>Bacteria</taxon>
        <taxon>Bacillati</taxon>
        <taxon>Actinomycetota</taxon>
        <taxon>Actinomycetes</taxon>
        <taxon>Micrococcales</taxon>
        <taxon>Dermabacteraceae</taxon>
        <taxon>Brachybacterium</taxon>
    </lineage>
</organism>
<gene>
    <name evidence="3" type="ORF">JOF44_000984</name>
</gene>
<proteinExistence type="predicted"/>
<dbReference type="Proteomes" id="UP000698222">
    <property type="component" value="Unassembled WGS sequence"/>
</dbReference>
<evidence type="ECO:0000256" key="1">
    <source>
        <dbReference type="ARBA" id="ARBA00023125"/>
    </source>
</evidence>
<dbReference type="PROSITE" id="PS50937">
    <property type="entry name" value="HTH_MERR_2"/>
    <property type="match status" value="1"/>
</dbReference>
<sequence>MPSPAFEDGCHAQLHLDRCLRALMAWSTRRLAQLGGTTVKTIRHYHEIGLLDEPERAANGYRQYGTAHLVRVLQIARLRDLGMGLAQIAGLEASEAAFAETLHQLDAQLAESITHQQNLRAEIAELIRHRTTSDTPAGFTEVAGTLTPADRAMVMINSQLFHARGVQDMKEIVAAHQDADDEFDELPGNAGPDEIRGVAARLVPMLEMIYAERPGLRTPPLSARTGESLRDLTRAVTELYNPAQVEALRQAYLLSYQHLEGTEEE</sequence>
<feature type="domain" description="HTH merR-type" evidence="2">
    <location>
        <begin position="25"/>
        <end position="94"/>
    </location>
</feature>
<name>A0ABS4YH46_9MICO</name>